<keyword evidence="2" id="KW-1185">Reference proteome</keyword>
<dbReference type="EMBL" id="CAXDID020000019">
    <property type="protein sequence ID" value="CAL5985828.1"/>
    <property type="molecule type" value="Genomic_DNA"/>
</dbReference>
<sequence>MFTTVYWEQQTESQLLKIRARRGQEVLIREGFVDVFMDLHISLRNIRCTFLNGINVVMQIRGIFIAMVCNRKLTLFLCMSLNELMRIILNSDILLNYQYIINYIKHTQFSKVTA</sequence>
<evidence type="ECO:0000313" key="2">
    <source>
        <dbReference type="Proteomes" id="UP001642409"/>
    </source>
</evidence>
<dbReference type="Proteomes" id="UP001642409">
    <property type="component" value="Unassembled WGS sequence"/>
</dbReference>
<organism evidence="1 2">
    <name type="scientific">Hexamita inflata</name>
    <dbReference type="NCBI Taxonomy" id="28002"/>
    <lineage>
        <taxon>Eukaryota</taxon>
        <taxon>Metamonada</taxon>
        <taxon>Diplomonadida</taxon>
        <taxon>Hexamitidae</taxon>
        <taxon>Hexamitinae</taxon>
        <taxon>Hexamita</taxon>
    </lineage>
</organism>
<name>A0ABP1HC07_9EUKA</name>
<proteinExistence type="predicted"/>
<comment type="caution">
    <text evidence="1">The sequence shown here is derived from an EMBL/GenBank/DDBJ whole genome shotgun (WGS) entry which is preliminary data.</text>
</comment>
<protein>
    <submittedName>
        <fullName evidence="1">Hypothetical_protein</fullName>
    </submittedName>
</protein>
<evidence type="ECO:0000313" key="1">
    <source>
        <dbReference type="EMBL" id="CAL5985828.1"/>
    </source>
</evidence>
<reference evidence="1 2" key="1">
    <citation type="submission" date="2024-07" db="EMBL/GenBank/DDBJ databases">
        <authorList>
            <person name="Akdeniz Z."/>
        </authorList>
    </citation>
    <scope>NUCLEOTIDE SEQUENCE [LARGE SCALE GENOMIC DNA]</scope>
</reference>
<gene>
    <name evidence="1" type="ORF">HINF_LOCUS9119</name>
</gene>
<accession>A0ABP1HC07</accession>